<evidence type="ECO:0000256" key="1">
    <source>
        <dbReference type="SAM" id="MobiDB-lite"/>
    </source>
</evidence>
<gene>
    <name evidence="2" type="ORF">XAT740_LOCUS51448</name>
</gene>
<comment type="caution">
    <text evidence="2">The sequence shown here is derived from an EMBL/GenBank/DDBJ whole genome shotgun (WGS) entry which is preliminary data.</text>
</comment>
<evidence type="ECO:0000313" key="2">
    <source>
        <dbReference type="EMBL" id="CAF1629730.1"/>
    </source>
</evidence>
<protein>
    <submittedName>
        <fullName evidence="2">Uncharacterized protein</fullName>
    </submittedName>
</protein>
<sequence>DKVSIDDPVRRVTCEISCNGWLSIKSNDQKTMRDFPVISTISCDKKKALAEGDNESESQSGFSTITTTVTTTSNESHSSKVSSGPKGITEKPSQLVEIIQSLTEPTAQPRSPVLSATSSDDTAINEDIVHQLRSRTSTPSPTLTQTRLKSVSEHDILEIKPTNDIFRQYSTNFDRPPARLERRTTPPIFSPEQHD</sequence>
<feature type="region of interest" description="Disordered" evidence="1">
    <location>
        <begin position="168"/>
        <end position="195"/>
    </location>
</feature>
<feature type="compositionally biased region" description="Low complexity" evidence="1">
    <location>
        <begin position="60"/>
        <end position="76"/>
    </location>
</feature>
<name>A0A816D508_ADIRI</name>
<reference evidence="2" key="1">
    <citation type="submission" date="2021-02" db="EMBL/GenBank/DDBJ databases">
        <authorList>
            <person name="Nowell W R."/>
        </authorList>
    </citation>
    <scope>NUCLEOTIDE SEQUENCE</scope>
</reference>
<dbReference type="EMBL" id="CAJNOR010008179">
    <property type="protein sequence ID" value="CAF1629730.1"/>
    <property type="molecule type" value="Genomic_DNA"/>
</dbReference>
<dbReference type="Proteomes" id="UP000663828">
    <property type="component" value="Unassembled WGS sequence"/>
</dbReference>
<accession>A0A816D508</accession>
<evidence type="ECO:0000313" key="3">
    <source>
        <dbReference type="Proteomes" id="UP000663828"/>
    </source>
</evidence>
<proteinExistence type="predicted"/>
<feature type="region of interest" description="Disordered" evidence="1">
    <location>
        <begin position="46"/>
        <end position="90"/>
    </location>
</feature>
<keyword evidence="3" id="KW-1185">Reference proteome</keyword>
<organism evidence="2 3">
    <name type="scientific">Adineta ricciae</name>
    <name type="common">Rotifer</name>
    <dbReference type="NCBI Taxonomy" id="249248"/>
    <lineage>
        <taxon>Eukaryota</taxon>
        <taxon>Metazoa</taxon>
        <taxon>Spiralia</taxon>
        <taxon>Gnathifera</taxon>
        <taxon>Rotifera</taxon>
        <taxon>Eurotatoria</taxon>
        <taxon>Bdelloidea</taxon>
        <taxon>Adinetida</taxon>
        <taxon>Adinetidae</taxon>
        <taxon>Adineta</taxon>
    </lineage>
</organism>
<feature type="non-terminal residue" evidence="2">
    <location>
        <position position="1"/>
    </location>
</feature>
<dbReference type="AlphaFoldDB" id="A0A816D508"/>